<feature type="domain" description="C2H2-type" evidence="3">
    <location>
        <begin position="287"/>
        <end position="315"/>
    </location>
</feature>
<dbReference type="PROSITE" id="PS00028">
    <property type="entry name" value="ZINC_FINGER_C2H2_1"/>
    <property type="match status" value="3"/>
</dbReference>
<dbReference type="InterPro" id="IPR013087">
    <property type="entry name" value="Znf_C2H2_type"/>
</dbReference>
<dbReference type="GO" id="GO:0008270">
    <property type="term" value="F:zinc ion binding"/>
    <property type="evidence" value="ECO:0007669"/>
    <property type="project" value="UniProtKB-KW"/>
</dbReference>
<dbReference type="PANTHER" id="PTHR21020">
    <property type="entry name" value="ZINC FINGER PROTEIN 800"/>
    <property type="match status" value="1"/>
</dbReference>
<evidence type="ECO:0000313" key="4">
    <source>
        <dbReference type="EMBL" id="CAG5108197.1"/>
    </source>
</evidence>
<dbReference type="AlphaFoldDB" id="A0A8J2HM21"/>
<keyword evidence="1" id="KW-0862">Zinc</keyword>
<keyword evidence="1" id="KW-0863">Zinc-finger</keyword>
<keyword evidence="1" id="KW-0479">Metal-binding</keyword>
<organism evidence="4 5">
    <name type="scientific">Cotesia congregata</name>
    <name type="common">Parasitoid wasp</name>
    <name type="synonym">Apanteles congregatus</name>
    <dbReference type="NCBI Taxonomy" id="51543"/>
    <lineage>
        <taxon>Eukaryota</taxon>
        <taxon>Metazoa</taxon>
        <taxon>Ecdysozoa</taxon>
        <taxon>Arthropoda</taxon>
        <taxon>Hexapoda</taxon>
        <taxon>Insecta</taxon>
        <taxon>Pterygota</taxon>
        <taxon>Neoptera</taxon>
        <taxon>Endopterygota</taxon>
        <taxon>Hymenoptera</taxon>
        <taxon>Apocrita</taxon>
        <taxon>Ichneumonoidea</taxon>
        <taxon>Braconidae</taxon>
        <taxon>Microgastrinae</taxon>
        <taxon>Cotesia</taxon>
    </lineage>
</organism>
<name>A0A8J2HM21_COTCN</name>
<accession>A0A8J2HM21</accession>
<feature type="domain" description="C2H2-type" evidence="3">
    <location>
        <begin position="643"/>
        <end position="665"/>
    </location>
</feature>
<dbReference type="SMART" id="SM00355">
    <property type="entry name" value="ZnF_C2H2"/>
    <property type="match status" value="6"/>
</dbReference>
<dbReference type="InterPro" id="IPR039149">
    <property type="entry name" value="ZNF800"/>
</dbReference>
<dbReference type="Proteomes" id="UP000786811">
    <property type="component" value="Unassembled WGS sequence"/>
</dbReference>
<evidence type="ECO:0000259" key="3">
    <source>
        <dbReference type="PROSITE" id="PS50157"/>
    </source>
</evidence>
<dbReference type="PANTHER" id="PTHR21020:SF0">
    <property type="entry name" value="ZINC FINGER PROTEIN 800"/>
    <property type="match status" value="1"/>
</dbReference>
<dbReference type="Gene3D" id="3.30.160.60">
    <property type="entry name" value="Classic Zinc Finger"/>
    <property type="match status" value="2"/>
</dbReference>
<reference evidence="4" key="1">
    <citation type="submission" date="2021-04" db="EMBL/GenBank/DDBJ databases">
        <authorList>
            <person name="Chebbi M.A.C M."/>
        </authorList>
    </citation>
    <scope>NUCLEOTIDE SEQUENCE</scope>
</reference>
<evidence type="ECO:0000313" key="5">
    <source>
        <dbReference type="Proteomes" id="UP000786811"/>
    </source>
</evidence>
<feature type="domain" description="C2H2-type" evidence="3">
    <location>
        <begin position="102"/>
        <end position="129"/>
    </location>
</feature>
<dbReference type="EMBL" id="CAJNRD030001124">
    <property type="protein sequence ID" value="CAG5108197.1"/>
    <property type="molecule type" value="Genomic_DNA"/>
</dbReference>
<feature type="compositionally biased region" description="Acidic residues" evidence="2">
    <location>
        <begin position="789"/>
        <end position="800"/>
    </location>
</feature>
<evidence type="ECO:0000256" key="2">
    <source>
        <dbReference type="SAM" id="MobiDB-lite"/>
    </source>
</evidence>
<feature type="region of interest" description="Disordered" evidence="2">
    <location>
        <begin position="830"/>
        <end position="849"/>
    </location>
</feature>
<gene>
    <name evidence="4" type="ORF">HICCMSTLAB_LOCUS13117</name>
</gene>
<sequence>MNCNLYYIMHFYKLLRHINLYYNISGSKMKAKTKTKKSDRKFTRHKLTPKDSPQIETPICDFSNLCKPIDTSLSNLVQVTKLLETANDEIKYILTYECEVIYECKICRSLFRSLLNFISHKRIYCPEKFNISNNKDVINPQVMVVEKSIDSECEENYEDQKSSKNEALNRKFSKKDLTSVITMLQKKQADPNYNDVEEKNRRTRIVADTEQVLLEVLDSNRAAFQTVLEPKLSNIASNDLMKAQTIELQNILNRDTAVLGPDGSIVEFRNDGKVDNKDIDKVSNHNLVCSTCNIKFATKKTLTFHIKSLHTPNRLVYPCPCCPSLFPSTWGVYRHLVKVHRKSNAQVRKLRSEIQTKAYLKETTRAQDIDKDCANNKLNNSKESRLMNETQEWMTHLESDTELQRCGGCNKRFDRKAALLAHSQICQRRQAVCSDVAIRSKRNKIASEANTEKISTLTEVSKPTKENLQIPIKKMSMESESRVISSSVNSTSLLNLSNISPAVSITRLPQQQQANEIRVEGIASLSKDAWEKIGDETSKLRVDTSVDVLTIPSEAMPTKISPNDSVSDDPEIIFTNIEKPPSILKNKGSKKRKMGKRNTSIDSNKRINLLVQENTEKMNSAKILSKSDTNLDEKINFISPQKFECIPCKLTFSNLTHLRRHMTEHMDWYRFRCKLCEFKCFNKIDCVTHCNKIHNAKNSRMNIESMIIESTFNEKSTNSSRSLLKKCHVTIPVIQNGNNSTDENDSCSVKSCEELPDENSEMVKKAKLGEDSELRRMVMEVIFGSSETVNEEEPGSSTEIEEIRDCKKNSKMPNKTYSDHEENSLNHIATMKLSSNHNRPSRNSRNRTKLENKNFIYDLDAVLVKDTATDGTGVIVEDNKTSTNIMNNESDSESDLSVVLYRDRSIVKTKLEKVA</sequence>
<dbReference type="OrthoDB" id="10066279at2759"/>
<feature type="region of interest" description="Disordered" evidence="2">
    <location>
        <begin position="786"/>
        <end position="823"/>
    </location>
</feature>
<proteinExistence type="predicted"/>
<dbReference type="PROSITE" id="PS50157">
    <property type="entry name" value="ZINC_FINGER_C2H2_2"/>
    <property type="match status" value="3"/>
</dbReference>
<comment type="caution">
    <text evidence="4">The sequence shown here is derived from an EMBL/GenBank/DDBJ whole genome shotgun (WGS) entry which is preliminary data.</text>
</comment>
<evidence type="ECO:0000256" key="1">
    <source>
        <dbReference type="PROSITE-ProRule" id="PRU00042"/>
    </source>
</evidence>
<protein>
    <submittedName>
        <fullName evidence="4">Similar to Znf800: Zinc finger protein 800 (Mus musculus)</fullName>
    </submittedName>
</protein>
<keyword evidence="5" id="KW-1185">Reference proteome</keyword>